<dbReference type="Gene3D" id="3.80.10.10">
    <property type="entry name" value="Ribonuclease Inhibitor"/>
    <property type="match status" value="3"/>
</dbReference>
<evidence type="ECO:0000256" key="1">
    <source>
        <dbReference type="SAM" id="MobiDB-lite"/>
    </source>
</evidence>
<evidence type="ECO:0000313" key="3">
    <source>
        <dbReference type="EMBL" id="VDI35639.1"/>
    </source>
</evidence>
<dbReference type="InterPro" id="IPR001810">
    <property type="entry name" value="F-box_dom"/>
</dbReference>
<evidence type="ECO:0000313" key="4">
    <source>
        <dbReference type="Proteomes" id="UP000596742"/>
    </source>
</evidence>
<evidence type="ECO:0000259" key="2">
    <source>
        <dbReference type="PROSITE" id="PS50181"/>
    </source>
</evidence>
<dbReference type="GO" id="GO:0019005">
    <property type="term" value="C:SCF ubiquitin ligase complex"/>
    <property type="evidence" value="ECO:0007669"/>
    <property type="project" value="TreeGrafter"/>
</dbReference>
<dbReference type="PANTHER" id="PTHR13318">
    <property type="entry name" value="PARTNER OF PAIRED, ISOFORM B-RELATED"/>
    <property type="match status" value="1"/>
</dbReference>
<sequence>MDNFQILPDDIILLIFSHLSSGRLCILSKVNKRFQRLVQDRSLVRSSTFEECYNITDDMLLDYGANSYPHVECLNLANCYWFKSRSIEWVTSKCRQLTELYLVGINLTSKKICKILGSLPKLEKFSFTTQNIHEFDEEVNSVTEAQRTIGNLKHITIHFEVQESTRTDVAISVEIIHKISSFFEHCNKLESLHVLGQPNIGGRIPRLLVQPNVVKLENLKHLQHLSLNCAIDAAARMFYYGALFSIAKLKNLQLKTILNPSANFENQSQFCSSFWQSHRSLENLDLSNICLHKIFTEDCDVLEVKPHLQYLNLANTHVQGVNISLTSIASSCPNIHSLNLMSSKLMNKWTILGREEFDVNGFSALVRSCNQLSHINLSGIHVHCHNITSEICRCLSQLKGLTSLSLSPCCLHVEHHKESAAQKRPAEGPSHGSKKRRLAASTNVLQASTSSSGNSDSEEKSTKGLGLIVKGCPKVTKFELINGGLKQTVIQSGKSKPAPSEYKPCSESFMTADTLLCISGWKHLRFLQLAGIHSAISGVSLVVIAKECKHLQQLHLAYLGLTAHCMYISQLCQAFPYMEALKDFRLEHSYLSIDKTFCTSLSKCKTLERFCVVSKNGIIDSSAVEYLMEKVESLVVVQLFTDATQSLCKKLQKSLKDRYESVRPALSLAIWPLFDENAAYVMKNIPRKHLEEMTIFNSRICQQPPNFNW</sequence>
<protein>
    <submittedName>
        <fullName evidence="3">F-box and leucine-rich repeat protein 18</fullName>
    </submittedName>
</protein>
<keyword evidence="4" id="KW-1185">Reference proteome</keyword>
<name>A0A8B6EIX7_MYTGA</name>
<dbReference type="PANTHER" id="PTHR13318:SF95">
    <property type="entry name" value="F-BOX PROTEIN YLR352W"/>
    <property type="match status" value="1"/>
</dbReference>
<dbReference type="GO" id="GO:0031146">
    <property type="term" value="P:SCF-dependent proteasomal ubiquitin-dependent protein catabolic process"/>
    <property type="evidence" value="ECO:0007669"/>
    <property type="project" value="InterPro"/>
</dbReference>
<gene>
    <name evidence="3" type="ORF">MGAL_10B054723</name>
</gene>
<dbReference type="AlphaFoldDB" id="A0A8B6EIX7"/>
<dbReference type="SMART" id="SM00256">
    <property type="entry name" value="FBOX"/>
    <property type="match status" value="1"/>
</dbReference>
<reference evidence="3" key="1">
    <citation type="submission" date="2018-11" db="EMBL/GenBank/DDBJ databases">
        <authorList>
            <person name="Alioto T."/>
            <person name="Alioto T."/>
        </authorList>
    </citation>
    <scope>NUCLEOTIDE SEQUENCE</scope>
</reference>
<dbReference type="InterPro" id="IPR032675">
    <property type="entry name" value="LRR_dom_sf"/>
</dbReference>
<comment type="caution">
    <text evidence="3">The sequence shown here is derived from an EMBL/GenBank/DDBJ whole genome shotgun (WGS) entry which is preliminary data.</text>
</comment>
<accession>A0A8B6EIX7</accession>
<dbReference type="PROSITE" id="PS50181">
    <property type="entry name" value="FBOX"/>
    <property type="match status" value="1"/>
</dbReference>
<dbReference type="EMBL" id="UYJE01005265">
    <property type="protein sequence ID" value="VDI35639.1"/>
    <property type="molecule type" value="Genomic_DNA"/>
</dbReference>
<dbReference type="SUPFAM" id="SSF81383">
    <property type="entry name" value="F-box domain"/>
    <property type="match status" value="1"/>
</dbReference>
<dbReference type="Pfam" id="PF12937">
    <property type="entry name" value="F-box-like"/>
    <property type="match status" value="1"/>
</dbReference>
<organism evidence="3 4">
    <name type="scientific">Mytilus galloprovincialis</name>
    <name type="common">Mediterranean mussel</name>
    <dbReference type="NCBI Taxonomy" id="29158"/>
    <lineage>
        <taxon>Eukaryota</taxon>
        <taxon>Metazoa</taxon>
        <taxon>Spiralia</taxon>
        <taxon>Lophotrochozoa</taxon>
        <taxon>Mollusca</taxon>
        <taxon>Bivalvia</taxon>
        <taxon>Autobranchia</taxon>
        <taxon>Pteriomorphia</taxon>
        <taxon>Mytilida</taxon>
        <taxon>Mytiloidea</taxon>
        <taxon>Mytilidae</taxon>
        <taxon>Mytilinae</taxon>
        <taxon>Mytilus</taxon>
    </lineage>
</organism>
<dbReference type="InterPro" id="IPR045627">
    <property type="entry name" value="FBXL18_LRR"/>
</dbReference>
<feature type="region of interest" description="Disordered" evidence="1">
    <location>
        <begin position="420"/>
        <end position="439"/>
    </location>
</feature>
<dbReference type="OrthoDB" id="9856535at2759"/>
<dbReference type="Proteomes" id="UP000596742">
    <property type="component" value="Unassembled WGS sequence"/>
</dbReference>
<proteinExistence type="predicted"/>
<dbReference type="SUPFAM" id="SSF52047">
    <property type="entry name" value="RNI-like"/>
    <property type="match status" value="1"/>
</dbReference>
<dbReference type="InterPro" id="IPR036047">
    <property type="entry name" value="F-box-like_dom_sf"/>
</dbReference>
<feature type="domain" description="F-box" evidence="2">
    <location>
        <begin position="1"/>
        <end position="52"/>
    </location>
</feature>
<dbReference type="Gene3D" id="1.20.1280.50">
    <property type="match status" value="1"/>
</dbReference>
<dbReference type="Pfam" id="PF19729">
    <property type="entry name" value="LRR_FBXL18"/>
    <property type="match status" value="1"/>
</dbReference>